<comment type="function">
    <text evidence="6">Modulates transcription in response to changes in cellular NADH/NAD(+) redox state.</text>
</comment>
<proteinExistence type="inferred from homology"/>
<reference evidence="8 9" key="1">
    <citation type="journal article" date="2010" name="Stand. Genomic Sci.">
        <title>Complete genome sequence of Spirochaeta smaragdinae type strain (SEBR 4228).</title>
        <authorList>
            <person name="Mavromatis K."/>
            <person name="Yasawong M."/>
            <person name="Chertkov O."/>
            <person name="Lapidus A."/>
            <person name="Lucas S."/>
            <person name="Nolan M."/>
            <person name="Del Rio T.G."/>
            <person name="Tice H."/>
            <person name="Cheng J.F."/>
            <person name="Pitluck S."/>
            <person name="Liolios K."/>
            <person name="Ivanova N."/>
            <person name="Tapia R."/>
            <person name="Han C."/>
            <person name="Bruce D."/>
            <person name="Goodwin L."/>
            <person name="Pati A."/>
            <person name="Chen A."/>
            <person name="Palaniappan K."/>
            <person name="Land M."/>
            <person name="Hauser L."/>
            <person name="Chang Y.J."/>
            <person name="Jeffries C.D."/>
            <person name="Detter J.C."/>
            <person name="Rohde M."/>
            <person name="Brambilla E."/>
            <person name="Spring S."/>
            <person name="Goker M."/>
            <person name="Sikorski J."/>
            <person name="Woyke T."/>
            <person name="Bristow J."/>
            <person name="Eisen J.A."/>
            <person name="Markowitz V."/>
            <person name="Hugenholtz P."/>
            <person name="Klenk H.P."/>
            <person name="Kyrpides N.C."/>
        </authorList>
    </citation>
    <scope>NUCLEOTIDE SEQUENCE [LARGE SCALE GENOMIC DNA]</scope>
    <source>
        <strain evidence="9">DSM 11293 / JCM 15392 / SEBR 4228</strain>
    </source>
</reference>
<dbReference type="STRING" id="573413.Spirs_3645"/>
<keyword evidence="2 6" id="KW-0678">Repressor</keyword>
<comment type="similarity">
    <text evidence="6">Belongs to the transcriptional regulatory Rex family.</text>
</comment>
<keyword evidence="1 6" id="KW-0963">Cytoplasm</keyword>
<feature type="binding site" evidence="6">
    <location>
        <begin position="70"/>
        <end position="75"/>
    </location>
    <ligand>
        <name>NAD(+)</name>
        <dbReference type="ChEBI" id="CHEBI:57540"/>
    </ligand>
</feature>
<dbReference type="AlphaFoldDB" id="E1R7M6"/>
<keyword evidence="6" id="KW-0520">NAD</keyword>
<dbReference type="GO" id="GO:0045892">
    <property type="term" value="P:negative regulation of DNA-templated transcription"/>
    <property type="evidence" value="ECO:0007669"/>
    <property type="project" value="InterPro"/>
</dbReference>
<keyword evidence="5 6" id="KW-0804">Transcription</keyword>
<protein>
    <recommendedName>
        <fullName evidence="6">Redox-sensing transcriptional repressor Rex</fullName>
    </recommendedName>
</protein>
<evidence type="ECO:0000256" key="5">
    <source>
        <dbReference type="ARBA" id="ARBA00023163"/>
    </source>
</evidence>
<dbReference type="PANTHER" id="PTHR35786">
    <property type="entry name" value="REDOX-SENSING TRANSCRIPTIONAL REPRESSOR REX"/>
    <property type="match status" value="1"/>
</dbReference>
<dbReference type="InterPro" id="IPR036291">
    <property type="entry name" value="NAD(P)-bd_dom_sf"/>
</dbReference>
<dbReference type="Proteomes" id="UP000002318">
    <property type="component" value="Chromosome"/>
</dbReference>
<dbReference type="InterPro" id="IPR036390">
    <property type="entry name" value="WH_DNA-bd_sf"/>
</dbReference>
<dbReference type="Gene3D" id="1.10.10.10">
    <property type="entry name" value="Winged helix-like DNA-binding domain superfamily/Winged helix DNA-binding domain"/>
    <property type="match status" value="1"/>
</dbReference>
<sequence length="195" mass="21222">MKHAAEQESSYISSSEIGRKAGVPGAQVRKDLLCFKAKGRPSVGFHVLTLRKDLERYLGLEHSRSVALVGAGNLGKALAQFPGFAQYGMKITLLLDKDPQKIGSVIGGLEIKGMDVLPLIAKEKRLKIGIITTPASEAQLVAEQMVAAGIISIWNFTPTRLSLPEDVFIRYEDLSAGLALLSQKAAEFERNHNHE</sequence>
<dbReference type="Pfam" id="PF02629">
    <property type="entry name" value="CoA_binding"/>
    <property type="match status" value="1"/>
</dbReference>
<dbReference type="GO" id="GO:0003700">
    <property type="term" value="F:DNA-binding transcription factor activity"/>
    <property type="evidence" value="ECO:0007669"/>
    <property type="project" value="UniProtKB-UniRule"/>
</dbReference>
<evidence type="ECO:0000259" key="7">
    <source>
        <dbReference type="SMART" id="SM00881"/>
    </source>
</evidence>
<dbReference type="NCBIfam" id="NF003994">
    <property type="entry name" value="PRK05472.2-3"/>
    <property type="match status" value="1"/>
</dbReference>
<dbReference type="PANTHER" id="PTHR35786:SF1">
    <property type="entry name" value="REDOX-SENSING TRANSCRIPTIONAL REPRESSOR REX 1"/>
    <property type="match status" value="1"/>
</dbReference>
<evidence type="ECO:0000256" key="4">
    <source>
        <dbReference type="ARBA" id="ARBA00023125"/>
    </source>
</evidence>
<evidence type="ECO:0000256" key="3">
    <source>
        <dbReference type="ARBA" id="ARBA00023015"/>
    </source>
</evidence>
<dbReference type="GO" id="GO:0005737">
    <property type="term" value="C:cytoplasm"/>
    <property type="evidence" value="ECO:0007669"/>
    <property type="project" value="UniProtKB-SubCell"/>
</dbReference>
<dbReference type="Pfam" id="PF06971">
    <property type="entry name" value="Put_DNA-bind_N"/>
    <property type="match status" value="1"/>
</dbReference>
<gene>
    <name evidence="6" type="primary">rex</name>
    <name evidence="8" type="ordered locus">Spirs_3645</name>
</gene>
<name>E1R7M6_SEDSS</name>
<dbReference type="KEGG" id="ssm:Spirs_3645"/>
<evidence type="ECO:0000313" key="9">
    <source>
        <dbReference type="Proteomes" id="UP000002318"/>
    </source>
</evidence>
<dbReference type="InterPro" id="IPR036388">
    <property type="entry name" value="WH-like_DNA-bd_sf"/>
</dbReference>
<dbReference type="InterPro" id="IPR009718">
    <property type="entry name" value="Rex_DNA-bd_C_dom"/>
</dbReference>
<evidence type="ECO:0000256" key="1">
    <source>
        <dbReference type="ARBA" id="ARBA00022490"/>
    </source>
</evidence>
<evidence type="ECO:0000313" key="8">
    <source>
        <dbReference type="EMBL" id="ADK82731.1"/>
    </source>
</evidence>
<dbReference type="GO" id="GO:0003677">
    <property type="term" value="F:DNA binding"/>
    <property type="evidence" value="ECO:0007669"/>
    <property type="project" value="UniProtKB-UniRule"/>
</dbReference>
<keyword evidence="9" id="KW-1185">Reference proteome</keyword>
<dbReference type="InterPro" id="IPR003781">
    <property type="entry name" value="CoA-bd"/>
</dbReference>
<feature type="domain" description="CoA-binding" evidence="7">
    <location>
        <begin position="60"/>
        <end position="160"/>
    </location>
</feature>
<dbReference type="GO" id="GO:0051775">
    <property type="term" value="P:response to redox state"/>
    <property type="evidence" value="ECO:0007669"/>
    <property type="project" value="InterPro"/>
</dbReference>
<dbReference type="HAMAP" id="MF_01131">
    <property type="entry name" value="Rex"/>
    <property type="match status" value="1"/>
</dbReference>
<organism evidence="8 9">
    <name type="scientific">Sediminispirochaeta smaragdinae (strain DSM 11293 / JCM 15392 / SEBR 4228)</name>
    <name type="common">Spirochaeta smaragdinae</name>
    <dbReference type="NCBI Taxonomy" id="573413"/>
    <lineage>
        <taxon>Bacteria</taxon>
        <taxon>Pseudomonadati</taxon>
        <taxon>Spirochaetota</taxon>
        <taxon>Spirochaetia</taxon>
        <taxon>Spirochaetales</taxon>
        <taxon>Spirochaetaceae</taxon>
        <taxon>Sediminispirochaeta</taxon>
    </lineage>
</organism>
<dbReference type="HOGENOM" id="CLU_061534_1_0_12"/>
<comment type="subcellular location">
    <subcellularLocation>
        <location evidence="6">Cytoplasm</location>
    </subcellularLocation>
</comment>
<dbReference type="EMBL" id="CP002116">
    <property type="protein sequence ID" value="ADK82731.1"/>
    <property type="molecule type" value="Genomic_DNA"/>
</dbReference>
<keyword evidence="3 6" id="KW-0805">Transcription regulation</keyword>
<comment type="subunit">
    <text evidence="6">Homodimer.</text>
</comment>
<dbReference type="Gene3D" id="3.40.50.720">
    <property type="entry name" value="NAD(P)-binding Rossmann-like Domain"/>
    <property type="match status" value="1"/>
</dbReference>
<accession>E1R7M6</accession>
<dbReference type="InterPro" id="IPR022876">
    <property type="entry name" value="Tscrpt_rep_Rex"/>
</dbReference>
<dbReference type="NCBIfam" id="NF003995">
    <property type="entry name" value="PRK05472.2-4"/>
    <property type="match status" value="1"/>
</dbReference>
<evidence type="ECO:0000256" key="6">
    <source>
        <dbReference type="HAMAP-Rule" id="MF_01131"/>
    </source>
</evidence>
<dbReference type="eggNOG" id="COG2344">
    <property type="taxonomic scope" value="Bacteria"/>
</dbReference>
<dbReference type="SMART" id="SM00881">
    <property type="entry name" value="CoA_binding"/>
    <property type="match status" value="1"/>
</dbReference>
<dbReference type="SUPFAM" id="SSF46785">
    <property type="entry name" value="Winged helix' DNA-binding domain"/>
    <property type="match status" value="1"/>
</dbReference>
<comment type="caution">
    <text evidence="6">Lacks conserved residue(s) required for the propagation of feature annotation.</text>
</comment>
<keyword evidence="4 6" id="KW-0238">DNA-binding</keyword>
<dbReference type="NCBIfam" id="NF003996">
    <property type="entry name" value="PRK05472.2-5"/>
    <property type="match status" value="1"/>
</dbReference>
<dbReference type="SUPFAM" id="SSF51735">
    <property type="entry name" value="NAD(P)-binding Rossmann-fold domains"/>
    <property type="match status" value="1"/>
</dbReference>
<evidence type="ECO:0000256" key="2">
    <source>
        <dbReference type="ARBA" id="ARBA00022491"/>
    </source>
</evidence>